<comment type="caution">
    <text evidence="11">The sequence shown here is derived from an EMBL/GenBank/DDBJ whole genome shotgun (WGS) entry which is preliminary data.</text>
</comment>
<evidence type="ECO:0000256" key="3">
    <source>
        <dbReference type="ARBA" id="ARBA00022475"/>
    </source>
</evidence>
<dbReference type="RefSeq" id="WP_009163273.1">
    <property type="nucleotide sequence ID" value="NZ_KB291010.1"/>
</dbReference>
<dbReference type="Pfam" id="PF00005">
    <property type="entry name" value="ABC_tran"/>
    <property type="match status" value="1"/>
</dbReference>
<keyword evidence="2" id="KW-0813">Transport</keyword>
<dbReference type="AlphaFoldDB" id="L1N5A2"/>
<dbReference type="Proteomes" id="UP000010433">
    <property type="component" value="Unassembled WGS sequence"/>
</dbReference>
<dbReference type="InterPro" id="IPR051535">
    <property type="entry name" value="Siderophore_ABC-ATPase"/>
</dbReference>
<dbReference type="PATRIC" id="fig|1127699.3.peg.1805"/>
<keyword evidence="7" id="KW-0408">Iron</keyword>
<name>L1N5A2_9BACT</name>
<dbReference type="GO" id="GO:0005886">
    <property type="term" value="C:plasma membrane"/>
    <property type="evidence" value="ECO:0007669"/>
    <property type="project" value="UniProtKB-SubCell"/>
</dbReference>
<dbReference type="OrthoDB" id="9787851at2"/>
<dbReference type="SMART" id="SM00382">
    <property type="entry name" value="AAA"/>
    <property type="match status" value="1"/>
</dbReference>
<dbReference type="GO" id="GO:0006826">
    <property type="term" value="P:iron ion transport"/>
    <property type="evidence" value="ECO:0007669"/>
    <property type="project" value="UniProtKB-KW"/>
</dbReference>
<sequence>MRFIELQHLSVGYYGRKGTSVTVVPDIHATLYAGRLTCLIGVNGVGKSTFLRTLAAFQPALSGRMLLFDEGKETGMPLEKLSNAERARIVSVVLTGKPDVSNLTVEELVALGRSPYTDFWGTLTAKDRAIVNRSMSLVGIDGLKERMVQTLSDGEQQKMMIAKALAQDTPVIILDEPTAFLDYPSKVELFKLLARLARETNKIIFLSTHDLELALRLSDEIWALQKDKTLTTNDAALLRKEKSAGDLLR</sequence>
<dbReference type="CDD" id="cd03214">
    <property type="entry name" value="ABC_Iron-Siderophores_B12_Hemin"/>
    <property type="match status" value="1"/>
</dbReference>
<evidence type="ECO:0000313" key="12">
    <source>
        <dbReference type="Proteomes" id="UP000010433"/>
    </source>
</evidence>
<keyword evidence="6 11" id="KW-0067">ATP-binding</keyword>
<evidence type="ECO:0000256" key="7">
    <source>
        <dbReference type="ARBA" id="ARBA00023004"/>
    </source>
</evidence>
<evidence type="ECO:0000256" key="4">
    <source>
        <dbReference type="ARBA" id="ARBA00022496"/>
    </source>
</evidence>
<dbReference type="Gene3D" id="3.40.50.300">
    <property type="entry name" value="P-loop containing nucleotide triphosphate hydrolases"/>
    <property type="match status" value="1"/>
</dbReference>
<evidence type="ECO:0000256" key="9">
    <source>
        <dbReference type="ARBA" id="ARBA00023136"/>
    </source>
</evidence>
<protein>
    <submittedName>
        <fullName evidence="11">Putative ferrichrome ABC transporter, ATP-binding protein FhuC</fullName>
    </submittedName>
</protein>
<feature type="domain" description="ABC transporter" evidence="10">
    <location>
        <begin position="6"/>
        <end position="247"/>
    </location>
</feature>
<dbReference type="PANTHER" id="PTHR42771">
    <property type="entry name" value="IRON(3+)-HYDROXAMATE IMPORT ATP-BINDING PROTEIN FHUC"/>
    <property type="match status" value="1"/>
</dbReference>
<dbReference type="PROSITE" id="PS50893">
    <property type="entry name" value="ABC_TRANSPORTER_2"/>
    <property type="match status" value="1"/>
</dbReference>
<dbReference type="EMBL" id="AMEP01000113">
    <property type="protein sequence ID" value="EKX98439.1"/>
    <property type="molecule type" value="Genomic_DNA"/>
</dbReference>
<keyword evidence="5" id="KW-0547">Nucleotide-binding</keyword>
<evidence type="ECO:0000256" key="6">
    <source>
        <dbReference type="ARBA" id="ARBA00022840"/>
    </source>
</evidence>
<keyword evidence="4" id="KW-0410">Iron transport</keyword>
<proteinExistence type="predicted"/>
<keyword evidence="9" id="KW-0472">Membrane</keyword>
<keyword evidence="3" id="KW-1003">Cell membrane</keyword>
<evidence type="ECO:0000256" key="5">
    <source>
        <dbReference type="ARBA" id="ARBA00022741"/>
    </source>
</evidence>
<comment type="subcellular location">
    <subcellularLocation>
        <location evidence="1">Cell membrane</location>
        <topology evidence="1">Peripheral membrane protein</topology>
    </subcellularLocation>
</comment>
<evidence type="ECO:0000256" key="1">
    <source>
        <dbReference type="ARBA" id="ARBA00004202"/>
    </source>
</evidence>
<gene>
    <name evidence="11" type="ORF">HMPREF9151_01968</name>
</gene>
<evidence type="ECO:0000313" key="11">
    <source>
        <dbReference type="EMBL" id="EKX98439.1"/>
    </source>
</evidence>
<evidence type="ECO:0000256" key="2">
    <source>
        <dbReference type="ARBA" id="ARBA00022448"/>
    </source>
</evidence>
<evidence type="ECO:0000259" key="10">
    <source>
        <dbReference type="PROSITE" id="PS50893"/>
    </source>
</evidence>
<accession>L1N5A2</accession>
<dbReference type="HOGENOM" id="CLU_000604_1_11_10"/>
<dbReference type="GO" id="GO:0005524">
    <property type="term" value="F:ATP binding"/>
    <property type="evidence" value="ECO:0007669"/>
    <property type="project" value="UniProtKB-KW"/>
</dbReference>
<organism evidence="11 12">
    <name type="scientific">Hoylesella saccharolytica F0055</name>
    <dbReference type="NCBI Taxonomy" id="1127699"/>
    <lineage>
        <taxon>Bacteria</taxon>
        <taxon>Pseudomonadati</taxon>
        <taxon>Bacteroidota</taxon>
        <taxon>Bacteroidia</taxon>
        <taxon>Bacteroidales</taxon>
        <taxon>Prevotellaceae</taxon>
        <taxon>Hoylesella</taxon>
    </lineage>
</organism>
<keyword evidence="8" id="KW-0406">Ion transport</keyword>
<dbReference type="SUPFAM" id="SSF52540">
    <property type="entry name" value="P-loop containing nucleoside triphosphate hydrolases"/>
    <property type="match status" value="1"/>
</dbReference>
<keyword evidence="12" id="KW-1185">Reference proteome</keyword>
<dbReference type="STRING" id="1127699.HMPREF9151_01968"/>
<evidence type="ECO:0000256" key="8">
    <source>
        <dbReference type="ARBA" id="ARBA00023065"/>
    </source>
</evidence>
<reference evidence="11 12" key="1">
    <citation type="submission" date="2012-05" db="EMBL/GenBank/DDBJ databases">
        <authorList>
            <person name="Weinstock G."/>
            <person name="Sodergren E."/>
            <person name="Lobos E.A."/>
            <person name="Fulton L."/>
            <person name="Fulton R."/>
            <person name="Courtney L."/>
            <person name="Fronick C."/>
            <person name="O'Laughlin M."/>
            <person name="Godfrey J."/>
            <person name="Wilson R.M."/>
            <person name="Miner T."/>
            <person name="Farmer C."/>
            <person name="Delehaunty K."/>
            <person name="Cordes M."/>
            <person name="Minx P."/>
            <person name="Tomlinson C."/>
            <person name="Chen J."/>
            <person name="Wollam A."/>
            <person name="Pepin K.H."/>
            <person name="Bhonagiri V."/>
            <person name="Zhang X."/>
            <person name="Suruliraj S."/>
            <person name="Warren W."/>
            <person name="Mitreva M."/>
            <person name="Mardis E.R."/>
            <person name="Wilson R.K."/>
        </authorList>
    </citation>
    <scope>NUCLEOTIDE SEQUENCE [LARGE SCALE GENOMIC DNA]</scope>
    <source>
        <strain evidence="11 12">F0055</strain>
    </source>
</reference>
<dbReference type="InterPro" id="IPR003593">
    <property type="entry name" value="AAA+_ATPase"/>
</dbReference>
<dbReference type="InterPro" id="IPR003439">
    <property type="entry name" value="ABC_transporter-like_ATP-bd"/>
</dbReference>
<dbReference type="GO" id="GO:0016887">
    <property type="term" value="F:ATP hydrolysis activity"/>
    <property type="evidence" value="ECO:0007669"/>
    <property type="project" value="InterPro"/>
</dbReference>
<dbReference type="PANTHER" id="PTHR42771:SF2">
    <property type="entry name" value="IRON(3+)-HYDROXAMATE IMPORT ATP-BINDING PROTEIN FHUC"/>
    <property type="match status" value="1"/>
</dbReference>
<dbReference type="InterPro" id="IPR027417">
    <property type="entry name" value="P-loop_NTPase"/>
</dbReference>